<evidence type="ECO:0000313" key="2">
    <source>
        <dbReference type="Proteomes" id="UP000707451"/>
    </source>
</evidence>
<dbReference type="AlphaFoldDB" id="A0A9P8BS92"/>
<comment type="caution">
    <text evidence="1">The sequence shown here is derived from an EMBL/GenBank/DDBJ whole genome shotgun (WGS) entry which is preliminary data.</text>
</comment>
<keyword evidence="2" id="KW-1185">Reference proteome</keyword>
<dbReference type="Proteomes" id="UP000707451">
    <property type="component" value="Unassembled WGS sequence"/>
</dbReference>
<dbReference type="OrthoDB" id="2439075at2759"/>
<name>A0A9P8BS92_9FUNG</name>
<organism evidence="1 2">
    <name type="scientific">Linnemannia hyalina</name>
    <dbReference type="NCBI Taxonomy" id="64524"/>
    <lineage>
        <taxon>Eukaryota</taxon>
        <taxon>Fungi</taxon>
        <taxon>Fungi incertae sedis</taxon>
        <taxon>Mucoromycota</taxon>
        <taxon>Mortierellomycotina</taxon>
        <taxon>Mortierellomycetes</taxon>
        <taxon>Mortierellales</taxon>
        <taxon>Mortierellaceae</taxon>
        <taxon>Linnemannia</taxon>
    </lineage>
</organism>
<dbReference type="EMBL" id="JAHRHY010000015">
    <property type="protein sequence ID" value="KAG9063687.1"/>
    <property type="molecule type" value="Genomic_DNA"/>
</dbReference>
<sequence length="169" mass="17887">MTAVQLNMTEPQETQMTVSVLAALGGIPKIFSATMEFTDKVEVSWEGWLIGSVTLETVHVSKGKEEILHSAMFQILNTTALSQFAKVMIKEGGVKTRQLVSLALSPVTVTVASTRVVPAAAVREEATLSLGSGEVMTTPSVEEGALLAVDVDAADKDCEEDYGGEAAQD</sequence>
<reference evidence="1" key="1">
    <citation type="submission" date="2021-06" db="EMBL/GenBank/DDBJ databases">
        <title>Genome Sequence of Mortierella hyaline Strain SCG-10, a Cold-Adapted, Nitrate-Reducing Fungus Isolated from Soil in Minnesota, USA.</title>
        <authorList>
            <person name="Aldossari N."/>
        </authorList>
    </citation>
    <scope>NUCLEOTIDE SEQUENCE</scope>
    <source>
        <strain evidence="1">SCG-10</strain>
    </source>
</reference>
<accession>A0A9P8BS92</accession>
<protein>
    <submittedName>
        <fullName evidence="1">Uncharacterized protein</fullName>
    </submittedName>
</protein>
<gene>
    <name evidence="1" type="ORF">KI688_003798</name>
</gene>
<proteinExistence type="predicted"/>
<evidence type="ECO:0000313" key="1">
    <source>
        <dbReference type="EMBL" id="KAG9063687.1"/>
    </source>
</evidence>